<reference evidence="1 2" key="1">
    <citation type="journal article" date="2012" name="Science">
        <title>The Paleozoic origin of enzymatic lignin decomposition reconstructed from 31 fungal genomes.</title>
        <authorList>
            <person name="Floudas D."/>
            <person name="Binder M."/>
            <person name="Riley R."/>
            <person name="Barry K."/>
            <person name="Blanchette R.A."/>
            <person name="Henrissat B."/>
            <person name="Martinez A.T."/>
            <person name="Otillar R."/>
            <person name="Spatafora J.W."/>
            <person name="Yadav J.S."/>
            <person name="Aerts A."/>
            <person name="Benoit I."/>
            <person name="Boyd A."/>
            <person name="Carlson A."/>
            <person name="Copeland A."/>
            <person name="Coutinho P.M."/>
            <person name="de Vries R.P."/>
            <person name="Ferreira P."/>
            <person name="Findley K."/>
            <person name="Foster B."/>
            <person name="Gaskell J."/>
            <person name="Glotzer D."/>
            <person name="Gorecki P."/>
            <person name="Heitman J."/>
            <person name="Hesse C."/>
            <person name="Hori C."/>
            <person name="Igarashi K."/>
            <person name="Jurgens J.A."/>
            <person name="Kallen N."/>
            <person name="Kersten P."/>
            <person name="Kohler A."/>
            <person name="Kuees U."/>
            <person name="Kumar T.K.A."/>
            <person name="Kuo A."/>
            <person name="LaButti K."/>
            <person name="Larrondo L.F."/>
            <person name="Lindquist E."/>
            <person name="Ling A."/>
            <person name="Lombard V."/>
            <person name="Lucas S."/>
            <person name="Lundell T."/>
            <person name="Martin R."/>
            <person name="McLaughlin D.J."/>
            <person name="Morgenstern I."/>
            <person name="Morin E."/>
            <person name="Murat C."/>
            <person name="Nagy L.G."/>
            <person name="Nolan M."/>
            <person name="Ohm R.A."/>
            <person name="Patyshakuliyeva A."/>
            <person name="Rokas A."/>
            <person name="Ruiz-Duenas F.J."/>
            <person name="Sabat G."/>
            <person name="Salamov A."/>
            <person name="Samejima M."/>
            <person name="Schmutz J."/>
            <person name="Slot J.C."/>
            <person name="St John F."/>
            <person name="Stenlid J."/>
            <person name="Sun H."/>
            <person name="Sun S."/>
            <person name="Syed K."/>
            <person name="Tsang A."/>
            <person name="Wiebenga A."/>
            <person name="Young D."/>
            <person name="Pisabarro A."/>
            <person name="Eastwood D.C."/>
            <person name="Martin F."/>
            <person name="Cullen D."/>
            <person name="Grigoriev I.V."/>
            <person name="Hibbett D.S."/>
        </authorList>
    </citation>
    <scope>NUCLEOTIDE SEQUENCE [LARGE SCALE GENOMIC DNA]</scope>
    <source>
        <strain evidence="1 2">ATCC 11539</strain>
    </source>
</reference>
<dbReference type="EMBL" id="KB469371">
    <property type="protein sequence ID" value="EPQ50076.1"/>
    <property type="molecule type" value="Genomic_DNA"/>
</dbReference>
<gene>
    <name evidence="1" type="ORF">GLOTRDRAFT_51063</name>
</gene>
<dbReference type="InterPro" id="IPR027417">
    <property type="entry name" value="P-loop_NTPase"/>
</dbReference>
<dbReference type="Proteomes" id="UP000030669">
    <property type="component" value="Unassembled WGS sequence"/>
</dbReference>
<dbReference type="AlphaFoldDB" id="S7PQJ2"/>
<dbReference type="OMA" id="KLEPRWH"/>
<dbReference type="InterPro" id="IPR038718">
    <property type="entry name" value="SNF2-like_sf"/>
</dbReference>
<dbReference type="GeneID" id="19306786"/>
<dbReference type="Gene3D" id="3.40.50.10810">
    <property type="entry name" value="Tandem AAA-ATPase domain"/>
    <property type="match status" value="1"/>
</dbReference>
<sequence>MLDGGEEPLDFDLDSQAFDWKAWKEGTEDLAKVSEEELWAHLGFGEKKQLPLFQEWYDPSGMIEPWSEEGVAWLENPQSGRARLQPKWHQLVGIFRMLQHLFEGRAVLLMDGVGLGKTLQSVGVLACLVYYREHYRQKNDYPG</sequence>
<dbReference type="eggNOG" id="ENOG502SJQY">
    <property type="taxonomic scope" value="Eukaryota"/>
</dbReference>
<feature type="non-terminal residue" evidence="1">
    <location>
        <position position="143"/>
    </location>
</feature>
<dbReference type="OrthoDB" id="3270319at2759"/>
<evidence type="ECO:0000313" key="1">
    <source>
        <dbReference type="EMBL" id="EPQ50076.1"/>
    </source>
</evidence>
<accession>S7PQJ2</accession>
<keyword evidence="2" id="KW-1185">Reference proteome</keyword>
<organism evidence="1 2">
    <name type="scientific">Gloeophyllum trabeum (strain ATCC 11539 / FP-39264 / Madison 617)</name>
    <name type="common">Brown rot fungus</name>
    <dbReference type="NCBI Taxonomy" id="670483"/>
    <lineage>
        <taxon>Eukaryota</taxon>
        <taxon>Fungi</taxon>
        <taxon>Dikarya</taxon>
        <taxon>Basidiomycota</taxon>
        <taxon>Agaricomycotina</taxon>
        <taxon>Agaricomycetes</taxon>
        <taxon>Gloeophyllales</taxon>
        <taxon>Gloeophyllaceae</taxon>
        <taxon>Gloeophyllum</taxon>
    </lineage>
</organism>
<evidence type="ECO:0008006" key="3">
    <source>
        <dbReference type="Google" id="ProtNLM"/>
    </source>
</evidence>
<protein>
    <recommendedName>
        <fullName evidence="3">SNF2 N-terminal domain-containing protein</fullName>
    </recommendedName>
</protein>
<name>S7PQJ2_GLOTA</name>
<dbReference type="KEGG" id="gtr:GLOTRDRAFT_51063"/>
<dbReference type="HOGENOM" id="CLU_131285_0_0_1"/>
<proteinExistence type="predicted"/>
<dbReference type="SUPFAM" id="SSF52540">
    <property type="entry name" value="P-loop containing nucleoside triphosphate hydrolases"/>
    <property type="match status" value="1"/>
</dbReference>
<evidence type="ECO:0000313" key="2">
    <source>
        <dbReference type="Proteomes" id="UP000030669"/>
    </source>
</evidence>
<dbReference type="RefSeq" id="XP_007871470.1">
    <property type="nucleotide sequence ID" value="XM_007873279.1"/>
</dbReference>